<name>A0AAW2PIM4_SESRA</name>
<reference evidence="2" key="1">
    <citation type="submission" date="2020-06" db="EMBL/GenBank/DDBJ databases">
        <authorList>
            <person name="Li T."/>
            <person name="Hu X."/>
            <person name="Zhang T."/>
            <person name="Song X."/>
            <person name="Zhang H."/>
            <person name="Dai N."/>
            <person name="Sheng W."/>
            <person name="Hou X."/>
            <person name="Wei L."/>
        </authorList>
    </citation>
    <scope>NUCLEOTIDE SEQUENCE</scope>
    <source>
        <strain evidence="2">G02</strain>
        <tissue evidence="2">Leaf</tissue>
    </source>
</reference>
<feature type="region of interest" description="Disordered" evidence="1">
    <location>
        <begin position="1"/>
        <end position="53"/>
    </location>
</feature>
<protein>
    <submittedName>
        <fullName evidence="2">Uncharacterized protein</fullName>
    </submittedName>
</protein>
<sequence>MEEAGRNAIALHEKAAATPIVREAPGGNYSESRKIESRKEPAEMSLGKATKSP</sequence>
<reference evidence="2" key="2">
    <citation type="journal article" date="2024" name="Plant">
        <title>Genomic evolution and insights into agronomic trait innovations of Sesamum species.</title>
        <authorList>
            <person name="Miao H."/>
            <person name="Wang L."/>
            <person name="Qu L."/>
            <person name="Liu H."/>
            <person name="Sun Y."/>
            <person name="Le M."/>
            <person name="Wang Q."/>
            <person name="Wei S."/>
            <person name="Zheng Y."/>
            <person name="Lin W."/>
            <person name="Duan Y."/>
            <person name="Cao H."/>
            <person name="Xiong S."/>
            <person name="Wang X."/>
            <person name="Wei L."/>
            <person name="Li C."/>
            <person name="Ma Q."/>
            <person name="Ju M."/>
            <person name="Zhao R."/>
            <person name="Li G."/>
            <person name="Mu C."/>
            <person name="Tian Q."/>
            <person name="Mei H."/>
            <person name="Zhang T."/>
            <person name="Gao T."/>
            <person name="Zhang H."/>
        </authorList>
    </citation>
    <scope>NUCLEOTIDE SEQUENCE</scope>
    <source>
        <strain evidence="2">G02</strain>
    </source>
</reference>
<evidence type="ECO:0000313" key="2">
    <source>
        <dbReference type="EMBL" id="KAL0356130.1"/>
    </source>
</evidence>
<evidence type="ECO:0000256" key="1">
    <source>
        <dbReference type="SAM" id="MobiDB-lite"/>
    </source>
</evidence>
<gene>
    <name evidence="2" type="ORF">Sradi_4059900</name>
</gene>
<accession>A0AAW2PIM4</accession>
<proteinExistence type="predicted"/>
<dbReference type="EMBL" id="JACGWJ010000017">
    <property type="protein sequence ID" value="KAL0356130.1"/>
    <property type="molecule type" value="Genomic_DNA"/>
</dbReference>
<dbReference type="AlphaFoldDB" id="A0AAW2PIM4"/>
<organism evidence="2">
    <name type="scientific">Sesamum radiatum</name>
    <name type="common">Black benniseed</name>
    <dbReference type="NCBI Taxonomy" id="300843"/>
    <lineage>
        <taxon>Eukaryota</taxon>
        <taxon>Viridiplantae</taxon>
        <taxon>Streptophyta</taxon>
        <taxon>Embryophyta</taxon>
        <taxon>Tracheophyta</taxon>
        <taxon>Spermatophyta</taxon>
        <taxon>Magnoliopsida</taxon>
        <taxon>eudicotyledons</taxon>
        <taxon>Gunneridae</taxon>
        <taxon>Pentapetalae</taxon>
        <taxon>asterids</taxon>
        <taxon>lamiids</taxon>
        <taxon>Lamiales</taxon>
        <taxon>Pedaliaceae</taxon>
        <taxon>Sesamum</taxon>
    </lineage>
</organism>
<feature type="compositionally biased region" description="Basic and acidic residues" evidence="1">
    <location>
        <begin position="31"/>
        <end position="42"/>
    </location>
</feature>
<comment type="caution">
    <text evidence="2">The sequence shown here is derived from an EMBL/GenBank/DDBJ whole genome shotgun (WGS) entry which is preliminary data.</text>
</comment>